<dbReference type="GO" id="GO:1902201">
    <property type="term" value="P:negative regulation of bacterial-type flagellum-dependent cell motility"/>
    <property type="evidence" value="ECO:0007669"/>
    <property type="project" value="TreeGrafter"/>
</dbReference>
<dbReference type="InterPro" id="IPR043128">
    <property type="entry name" value="Rev_trsase/Diguanyl_cyclase"/>
</dbReference>
<dbReference type="Pfam" id="PF00990">
    <property type="entry name" value="GGDEF"/>
    <property type="match status" value="1"/>
</dbReference>
<dbReference type="RefSeq" id="WP_143236577.1">
    <property type="nucleotide sequence ID" value="NZ_VJWL01000005.1"/>
</dbReference>
<sequence length="482" mass="53946">MDELSGKLQQDDQTPRVFEQSSELTLVRGLLLFLGYVFLWRVSALMEYAPHASLWFPPAGWTLAAFLIFGVRALIPLAAAMLLTTFWMNIIYDAGQTLTETLFVGLLFTFAISFSYGLGAALLRQFVRFGVVRDLPVMVMSFLALGALTSLLASFLGTQVLLIAGTVSIFDVYTIWLPWWIGDMAGVLVLTPLFMVLMLWRQPHLSSWVRTLRISTEPTPIYQFGVKLTLLLSLLYTCILLSWWFEHRDVAFAVFFLIIPQMWIAYTENALRTAISLGVFSLSLAIGVNIFDLGESAMVYQFAVTVIAASVYFGLAVPVLLAQNQQLQLQAQYDYLTGVSSRGYFTELAVDELERASHYQYPITLLMLDIDHFKRINDTYGHAVGDKALIAVADVLKSQLRPSDLCGRFGGDEFLILLPGLTEASGAKVMARIRQAFEYIAVDGLDEPISASYGMVQVEPEETLEEALQRADQGLMGRKRRR</sequence>
<dbReference type="PANTHER" id="PTHR45138:SF24">
    <property type="entry name" value="DIGUANYLATE CYCLASE DGCC-RELATED"/>
    <property type="match status" value="1"/>
</dbReference>
<dbReference type="FunFam" id="3.30.70.270:FF:000001">
    <property type="entry name" value="Diguanylate cyclase domain protein"/>
    <property type="match status" value="1"/>
</dbReference>
<dbReference type="PROSITE" id="PS50887">
    <property type="entry name" value="GGDEF"/>
    <property type="match status" value="1"/>
</dbReference>
<dbReference type="OrthoDB" id="9803824at2"/>
<accession>A0A552WYQ0</accession>
<proteinExistence type="predicted"/>
<comment type="caution">
    <text evidence="10">The sequence shown here is derived from an EMBL/GenBank/DDBJ whole genome shotgun (WGS) entry which is preliminary data.</text>
</comment>
<feature type="transmembrane region" description="Helical" evidence="8">
    <location>
        <begin position="25"/>
        <end position="42"/>
    </location>
</feature>
<dbReference type="SMART" id="SM00267">
    <property type="entry name" value="GGDEF"/>
    <property type="match status" value="1"/>
</dbReference>
<protein>
    <recommendedName>
        <fullName evidence="3">diguanylate cyclase</fullName>
        <ecNumber evidence="3">2.7.7.65</ecNumber>
    </recommendedName>
</protein>
<dbReference type="InterPro" id="IPR029787">
    <property type="entry name" value="Nucleotide_cyclase"/>
</dbReference>
<dbReference type="EC" id="2.7.7.65" evidence="3"/>
<dbReference type="GO" id="GO:0052621">
    <property type="term" value="F:diguanylate cyclase activity"/>
    <property type="evidence" value="ECO:0007669"/>
    <property type="project" value="UniProtKB-EC"/>
</dbReference>
<feature type="transmembrane region" description="Helical" evidence="8">
    <location>
        <begin position="135"/>
        <end position="157"/>
    </location>
</feature>
<dbReference type="InterPro" id="IPR000160">
    <property type="entry name" value="GGDEF_dom"/>
</dbReference>
<reference evidence="10 11" key="1">
    <citation type="submission" date="2019-07" db="EMBL/GenBank/DDBJ databases">
        <authorList>
            <person name="Yang M."/>
            <person name="Zhao D."/>
            <person name="Xiang H."/>
        </authorList>
    </citation>
    <scope>NUCLEOTIDE SEQUENCE [LARGE SCALE GENOMIC DNA]</scope>
    <source>
        <strain evidence="10 11">IM1326</strain>
    </source>
</reference>
<dbReference type="InterPro" id="IPR007895">
    <property type="entry name" value="MASE1"/>
</dbReference>
<evidence type="ECO:0000256" key="2">
    <source>
        <dbReference type="ARBA" id="ARBA00004651"/>
    </source>
</evidence>
<feature type="transmembrane region" description="Helical" evidence="8">
    <location>
        <begin position="177"/>
        <end position="200"/>
    </location>
</feature>
<evidence type="ECO:0000256" key="4">
    <source>
        <dbReference type="ARBA" id="ARBA00022475"/>
    </source>
</evidence>
<evidence type="ECO:0000256" key="7">
    <source>
        <dbReference type="ARBA" id="ARBA00023136"/>
    </source>
</evidence>
<dbReference type="GO" id="GO:0043709">
    <property type="term" value="P:cell adhesion involved in single-species biofilm formation"/>
    <property type="evidence" value="ECO:0007669"/>
    <property type="project" value="TreeGrafter"/>
</dbReference>
<evidence type="ECO:0000313" key="11">
    <source>
        <dbReference type="Proteomes" id="UP000320359"/>
    </source>
</evidence>
<feature type="transmembrane region" description="Helical" evidence="8">
    <location>
        <begin position="63"/>
        <end position="90"/>
    </location>
</feature>
<keyword evidence="5 8" id="KW-0812">Transmembrane</keyword>
<evidence type="ECO:0000256" key="6">
    <source>
        <dbReference type="ARBA" id="ARBA00022989"/>
    </source>
</evidence>
<dbReference type="AlphaFoldDB" id="A0A552WYQ0"/>
<comment type="subcellular location">
    <subcellularLocation>
        <location evidence="2">Cell membrane</location>
        <topology evidence="2">Multi-pass membrane protein</topology>
    </subcellularLocation>
</comment>
<feature type="transmembrane region" description="Helical" evidence="8">
    <location>
        <begin position="102"/>
        <end position="123"/>
    </location>
</feature>
<gene>
    <name evidence="10" type="ORF">FM042_11425</name>
</gene>
<organism evidence="10 11">
    <name type="scientific">Aliidiomarina halalkaliphila</name>
    <dbReference type="NCBI Taxonomy" id="2593535"/>
    <lineage>
        <taxon>Bacteria</taxon>
        <taxon>Pseudomonadati</taxon>
        <taxon>Pseudomonadota</taxon>
        <taxon>Gammaproteobacteria</taxon>
        <taxon>Alteromonadales</taxon>
        <taxon>Idiomarinaceae</taxon>
        <taxon>Aliidiomarina</taxon>
    </lineage>
</organism>
<dbReference type="PANTHER" id="PTHR45138">
    <property type="entry name" value="REGULATORY COMPONENTS OF SENSORY TRANSDUCTION SYSTEM"/>
    <property type="match status" value="1"/>
</dbReference>
<evidence type="ECO:0000256" key="8">
    <source>
        <dbReference type="SAM" id="Phobius"/>
    </source>
</evidence>
<dbReference type="NCBIfam" id="TIGR00254">
    <property type="entry name" value="GGDEF"/>
    <property type="match status" value="1"/>
</dbReference>
<dbReference type="InterPro" id="IPR050469">
    <property type="entry name" value="Diguanylate_Cyclase"/>
</dbReference>
<feature type="transmembrane region" description="Helical" evidence="8">
    <location>
        <begin position="297"/>
        <end position="321"/>
    </location>
</feature>
<keyword evidence="4" id="KW-1003">Cell membrane</keyword>
<dbReference type="EMBL" id="VJWL01000005">
    <property type="protein sequence ID" value="TRW47938.1"/>
    <property type="molecule type" value="Genomic_DNA"/>
</dbReference>
<dbReference type="GO" id="GO:0005886">
    <property type="term" value="C:plasma membrane"/>
    <property type="evidence" value="ECO:0007669"/>
    <property type="project" value="UniProtKB-SubCell"/>
</dbReference>
<dbReference type="SUPFAM" id="SSF55073">
    <property type="entry name" value="Nucleotide cyclase"/>
    <property type="match status" value="1"/>
</dbReference>
<feature type="transmembrane region" description="Helical" evidence="8">
    <location>
        <begin position="221"/>
        <end position="244"/>
    </location>
</feature>
<evidence type="ECO:0000256" key="5">
    <source>
        <dbReference type="ARBA" id="ARBA00022692"/>
    </source>
</evidence>
<evidence type="ECO:0000259" key="9">
    <source>
        <dbReference type="PROSITE" id="PS50887"/>
    </source>
</evidence>
<feature type="transmembrane region" description="Helical" evidence="8">
    <location>
        <begin position="250"/>
        <end position="266"/>
    </location>
</feature>
<dbReference type="Pfam" id="PF05231">
    <property type="entry name" value="MASE1"/>
    <property type="match status" value="1"/>
</dbReference>
<feature type="domain" description="GGDEF" evidence="9">
    <location>
        <begin position="361"/>
        <end position="482"/>
    </location>
</feature>
<name>A0A552WYQ0_9GAMM</name>
<evidence type="ECO:0000313" key="10">
    <source>
        <dbReference type="EMBL" id="TRW47938.1"/>
    </source>
</evidence>
<evidence type="ECO:0000256" key="1">
    <source>
        <dbReference type="ARBA" id="ARBA00001946"/>
    </source>
</evidence>
<comment type="cofactor">
    <cofactor evidence="1">
        <name>Mg(2+)</name>
        <dbReference type="ChEBI" id="CHEBI:18420"/>
    </cofactor>
</comment>
<dbReference type="CDD" id="cd01949">
    <property type="entry name" value="GGDEF"/>
    <property type="match status" value="1"/>
</dbReference>
<keyword evidence="11" id="KW-1185">Reference proteome</keyword>
<keyword evidence="6 8" id="KW-1133">Transmembrane helix</keyword>
<dbReference type="Gene3D" id="3.30.70.270">
    <property type="match status" value="1"/>
</dbReference>
<dbReference type="Proteomes" id="UP000320359">
    <property type="component" value="Unassembled WGS sequence"/>
</dbReference>
<evidence type="ECO:0000256" key="3">
    <source>
        <dbReference type="ARBA" id="ARBA00012528"/>
    </source>
</evidence>
<keyword evidence="7 8" id="KW-0472">Membrane</keyword>